<dbReference type="Proteomes" id="UP000185511">
    <property type="component" value="Chromosome"/>
</dbReference>
<evidence type="ECO:0000259" key="1">
    <source>
        <dbReference type="Pfam" id="PF04073"/>
    </source>
</evidence>
<dbReference type="Pfam" id="PF04073">
    <property type="entry name" value="tRNA_edit"/>
    <property type="match status" value="1"/>
</dbReference>
<dbReference type="InterPro" id="IPR036754">
    <property type="entry name" value="YbaK/aa-tRNA-synt-asso_dom_sf"/>
</dbReference>
<dbReference type="RefSeq" id="WP_075742393.1">
    <property type="nucleotide sequence ID" value="NZ_CP016076.1"/>
</dbReference>
<organism evidence="2 3">
    <name type="scientific">Actinoalloteichus fjordicus</name>
    <dbReference type="NCBI Taxonomy" id="1612552"/>
    <lineage>
        <taxon>Bacteria</taxon>
        <taxon>Bacillati</taxon>
        <taxon>Actinomycetota</taxon>
        <taxon>Actinomycetes</taxon>
        <taxon>Pseudonocardiales</taxon>
        <taxon>Pseudonocardiaceae</taxon>
        <taxon>Actinoalloteichus</taxon>
    </lineage>
</organism>
<evidence type="ECO:0000313" key="3">
    <source>
        <dbReference type="Proteomes" id="UP000185511"/>
    </source>
</evidence>
<keyword evidence="3" id="KW-1185">Reference proteome</keyword>
<dbReference type="Gene3D" id="3.90.960.10">
    <property type="entry name" value="YbaK/aminoacyl-tRNA synthetase-associated domain"/>
    <property type="match status" value="1"/>
</dbReference>
<dbReference type="CDD" id="cd04333">
    <property type="entry name" value="ProX_deacylase"/>
    <property type="match status" value="1"/>
</dbReference>
<dbReference type="SUPFAM" id="SSF55826">
    <property type="entry name" value="YbaK/ProRS associated domain"/>
    <property type="match status" value="1"/>
</dbReference>
<dbReference type="KEGG" id="acad:UA74_24650"/>
<dbReference type="PANTHER" id="PTHR30411">
    <property type="entry name" value="CYTOPLASMIC PROTEIN"/>
    <property type="match status" value="1"/>
</dbReference>
<evidence type="ECO:0000313" key="2">
    <source>
        <dbReference type="EMBL" id="APU16944.1"/>
    </source>
</evidence>
<dbReference type="EMBL" id="CP016076">
    <property type="protein sequence ID" value="APU16944.1"/>
    <property type="molecule type" value="Genomic_DNA"/>
</dbReference>
<dbReference type="AlphaFoldDB" id="A0AAC9LHF0"/>
<gene>
    <name evidence="2" type="ORF">UA74_24650</name>
</gene>
<name>A0AAC9LHF0_9PSEU</name>
<dbReference type="GO" id="GO:0002161">
    <property type="term" value="F:aminoacyl-tRNA deacylase activity"/>
    <property type="evidence" value="ECO:0007669"/>
    <property type="project" value="InterPro"/>
</dbReference>
<dbReference type="PANTHER" id="PTHR30411:SF1">
    <property type="entry name" value="CYTOPLASMIC PROTEIN"/>
    <property type="match status" value="1"/>
</dbReference>
<accession>A0AAC9LHF0</accession>
<dbReference type="InterPro" id="IPR007214">
    <property type="entry name" value="YbaK/aa-tRNA-synth-assoc-dom"/>
</dbReference>
<sequence length="168" mass="16688">MSSIEHPGVRKVAAALAEAGLPDAAEGIRVLDADVRTAAQAAEAVGVDVGAIANSLIFDADSAPLLALTSGAHRADTALLASAIGVEKVGRATPEFVRTHTGQAIGGVSPVGHPAPITTLIDASLADHPVIWAAGGHPKALFPITFAELVALTGGRVLAVAEAGGTSR</sequence>
<proteinExistence type="predicted"/>
<feature type="domain" description="YbaK/aminoacyl-tRNA synthetase-associated" evidence="1">
    <location>
        <begin position="34"/>
        <end position="150"/>
    </location>
</feature>
<reference evidence="3" key="1">
    <citation type="submission" date="2016-06" db="EMBL/GenBank/DDBJ databases">
        <title>Complete genome sequence of Actinoalloteichus fjordicus DSM 46855 (=ADI127-17), type strain of the new species Actinoalloteichus fjordicus.</title>
        <authorList>
            <person name="Ruckert C."/>
            <person name="Nouioui I."/>
            <person name="Willmese J."/>
            <person name="van Wezel G."/>
            <person name="Klenk H.-P."/>
            <person name="Kalinowski J."/>
            <person name="Zotchev S.B."/>
        </authorList>
    </citation>
    <scope>NUCLEOTIDE SEQUENCE [LARGE SCALE GENOMIC DNA]</scope>
    <source>
        <strain evidence="3">ADI127-7</strain>
    </source>
</reference>
<protein>
    <recommendedName>
        <fullName evidence="1">YbaK/aminoacyl-tRNA synthetase-associated domain-containing protein</fullName>
    </recommendedName>
</protein>